<accession>A0A644YMZ7</accession>
<name>A0A644YMZ7_9ZZZZ</name>
<dbReference type="EMBL" id="VSSQ01005577">
    <property type="protein sequence ID" value="MPM29679.1"/>
    <property type="molecule type" value="Genomic_DNA"/>
</dbReference>
<reference evidence="1" key="1">
    <citation type="submission" date="2019-08" db="EMBL/GenBank/DDBJ databases">
        <authorList>
            <person name="Kucharzyk K."/>
            <person name="Murdoch R.W."/>
            <person name="Higgins S."/>
            <person name="Loffler F."/>
        </authorList>
    </citation>
    <scope>NUCLEOTIDE SEQUENCE</scope>
</reference>
<comment type="caution">
    <text evidence="1">The sequence shown here is derived from an EMBL/GenBank/DDBJ whole genome shotgun (WGS) entry which is preliminary data.</text>
</comment>
<proteinExistence type="predicted"/>
<sequence>MLFQDDTFLPASSSYVPPGLFEKVRRNGIVRATFRDANSQLWMPVEIHMSFDSQVRGNLLGDKYHFDSVVYTDIDVRDVKVLPQGVKDTT</sequence>
<organism evidence="1">
    <name type="scientific">bioreactor metagenome</name>
    <dbReference type="NCBI Taxonomy" id="1076179"/>
    <lineage>
        <taxon>unclassified sequences</taxon>
        <taxon>metagenomes</taxon>
        <taxon>ecological metagenomes</taxon>
    </lineage>
</organism>
<protein>
    <submittedName>
        <fullName evidence="1">Uncharacterized protein</fullName>
    </submittedName>
</protein>
<dbReference type="AlphaFoldDB" id="A0A644YMZ7"/>
<evidence type="ECO:0000313" key="1">
    <source>
        <dbReference type="EMBL" id="MPM29679.1"/>
    </source>
</evidence>
<gene>
    <name evidence="1" type="ORF">SDC9_76219</name>
</gene>